<feature type="compositionally biased region" description="Basic and acidic residues" evidence="4">
    <location>
        <begin position="469"/>
        <end position="493"/>
    </location>
</feature>
<dbReference type="InterPro" id="IPR002130">
    <property type="entry name" value="Cyclophilin-type_PPIase_dom"/>
</dbReference>
<keyword evidence="7" id="KW-1185">Reference proteome</keyword>
<dbReference type="InterPro" id="IPR044666">
    <property type="entry name" value="Cyclophilin_A-like"/>
</dbReference>
<feature type="compositionally biased region" description="Basic and acidic residues" evidence="4">
    <location>
        <begin position="227"/>
        <end position="239"/>
    </location>
</feature>
<dbReference type="SUPFAM" id="SSF50891">
    <property type="entry name" value="Cyclophilin-like"/>
    <property type="match status" value="1"/>
</dbReference>
<dbReference type="InterPro" id="IPR020892">
    <property type="entry name" value="Cyclophilin-type_PPIase_CS"/>
</dbReference>
<evidence type="ECO:0000313" key="7">
    <source>
        <dbReference type="Proteomes" id="UP001318860"/>
    </source>
</evidence>
<keyword evidence="2" id="KW-0143">Chaperone</keyword>
<reference evidence="6 7" key="1">
    <citation type="journal article" date="2021" name="Comput. Struct. Biotechnol. J.">
        <title>De novo genome assembly of the potent medicinal plant Rehmannia glutinosa using nanopore technology.</title>
        <authorList>
            <person name="Ma L."/>
            <person name="Dong C."/>
            <person name="Song C."/>
            <person name="Wang X."/>
            <person name="Zheng X."/>
            <person name="Niu Y."/>
            <person name="Chen S."/>
            <person name="Feng W."/>
        </authorList>
    </citation>
    <scope>NUCLEOTIDE SEQUENCE [LARGE SCALE GENOMIC DNA]</scope>
    <source>
        <strain evidence="6">DH-2019</strain>
    </source>
</reference>
<feature type="region of interest" description="Disordered" evidence="4">
    <location>
        <begin position="503"/>
        <end position="522"/>
    </location>
</feature>
<feature type="domain" description="PPIase cyclophilin-type" evidence="5">
    <location>
        <begin position="22"/>
        <end position="160"/>
    </location>
</feature>
<organism evidence="6 7">
    <name type="scientific">Rehmannia glutinosa</name>
    <name type="common">Chinese foxglove</name>
    <dbReference type="NCBI Taxonomy" id="99300"/>
    <lineage>
        <taxon>Eukaryota</taxon>
        <taxon>Viridiplantae</taxon>
        <taxon>Streptophyta</taxon>
        <taxon>Embryophyta</taxon>
        <taxon>Tracheophyta</taxon>
        <taxon>Spermatophyta</taxon>
        <taxon>Magnoliopsida</taxon>
        <taxon>eudicotyledons</taxon>
        <taxon>Gunneridae</taxon>
        <taxon>Pentapetalae</taxon>
        <taxon>asterids</taxon>
        <taxon>lamiids</taxon>
        <taxon>Lamiales</taxon>
        <taxon>Orobanchaceae</taxon>
        <taxon>Rehmannieae</taxon>
        <taxon>Rehmannia</taxon>
    </lineage>
</organism>
<comment type="subcellular location">
    <subcellularLocation>
        <location evidence="1">Nucleus</location>
    </subcellularLocation>
</comment>
<evidence type="ECO:0000256" key="4">
    <source>
        <dbReference type="SAM" id="MobiDB-lite"/>
    </source>
</evidence>
<dbReference type="Proteomes" id="UP001318860">
    <property type="component" value="Unassembled WGS sequence"/>
</dbReference>
<dbReference type="PANTHER" id="PTHR45625:SF6">
    <property type="entry name" value="SPLICEOSOME-ASSOCIATED PROTEIN CWC27 HOMOLOG"/>
    <property type="match status" value="1"/>
</dbReference>
<evidence type="ECO:0000259" key="5">
    <source>
        <dbReference type="PROSITE" id="PS50072"/>
    </source>
</evidence>
<feature type="compositionally biased region" description="Low complexity" evidence="4">
    <location>
        <begin position="333"/>
        <end position="343"/>
    </location>
</feature>
<accession>A0ABR0XS12</accession>
<feature type="compositionally biased region" description="Basic and acidic residues" evidence="4">
    <location>
        <begin position="425"/>
        <end position="438"/>
    </location>
</feature>
<keyword evidence="3" id="KW-0539">Nucleus</keyword>
<dbReference type="PROSITE" id="PS50072">
    <property type="entry name" value="CSA_PPIASE_2"/>
    <property type="match status" value="1"/>
</dbReference>
<dbReference type="PANTHER" id="PTHR45625">
    <property type="entry name" value="PEPTIDYL-PROLYL CIS-TRANS ISOMERASE-RELATED"/>
    <property type="match status" value="1"/>
</dbReference>
<evidence type="ECO:0000313" key="6">
    <source>
        <dbReference type="EMBL" id="KAK6161991.1"/>
    </source>
</evidence>
<dbReference type="PROSITE" id="PS00170">
    <property type="entry name" value="CSA_PPIASE_1"/>
    <property type="match status" value="1"/>
</dbReference>
<comment type="caution">
    <text evidence="6">The sequence shown here is derived from an EMBL/GenBank/DDBJ whole genome shotgun (WGS) entry which is preliminary data.</text>
</comment>
<proteinExistence type="predicted"/>
<name>A0ABR0XS12_REHGL</name>
<evidence type="ECO:0000256" key="2">
    <source>
        <dbReference type="ARBA" id="ARBA00023186"/>
    </source>
</evidence>
<gene>
    <name evidence="6" type="ORF">DH2020_001832</name>
</gene>
<protein>
    <recommendedName>
        <fullName evidence="5">PPIase cyclophilin-type domain-containing protein</fullName>
    </recommendedName>
</protein>
<dbReference type="Gene3D" id="2.40.100.10">
    <property type="entry name" value="Cyclophilin-like"/>
    <property type="match status" value="1"/>
</dbReference>
<sequence length="522" mass="58966">MSTVYVLEPPTKGKVIVTTSYGPLDIELWPKEAPKAVRNFVQLCLEGYYNDTVFHRVIKSFLVQGGDPTGTGEGGESIYGGAFPDEFHSRLRFKHRGLVACAGASTPNSNGSQFFITLDRCDWLDKKHTIFGKVTGDSIFNLLQLGEVETGKDDRPLEPLPKILSVEVLWNPFDDIVPRVIPAKSLPSSEKKETKQKVTKKLNLLSFGEEAEDEEKELSAANTRIRSSHDVLNDPRLLKEGPQNDLNSSEGQKTKDAQLLVREALSSKKEQRKEFGAGFSESLDNSDEDEASFDARMRQQILRRRKELGDLPTKKELPDGEDRGITRKFRCSVVRGVEQQQGVRLGGKRDREHVGSRNQSASPPRSNVDNRGERPKVDKLSMKKKGIGSEARAERMANADTDLQLLGEAERERQLKKQKKRRRQGHEDDVLAKLEKFKSAFSTKSKGSNDEHAGDKDDDMSDWMGVELKFAREPDKNNMSRSDDPNDYVVHDPLLEKGKEKFNRMQAKEKRRQREWAGKSLT</sequence>
<feature type="region of interest" description="Disordered" evidence="4">
    <location>
        <begin position="218"/>
        <end position="256"/>
    </location>
</feature>
<dbReference type="EMBL" id="JABTTQ020000002">
    <property type="protein sequence ID" value="KAK6161991.1"/>
    <property type="molecule type" value="Genomic_DNA"/>
</dbReference>
<feature type="compositionally biased region" description="Basic and acidic residues" evidence="4">
    <location>
        <begin position="307"/>
        <end position="325"/>
    </location>
</feature>
<evidence type="ECO:0000256" key="1">
    <source>
        <dbReference type="ARBA" id="ARBA00004123"/>
    </source>
</evidence>
<feature type="compositionally biased region" description="Basic and acidic residues" evidence="4">
    <location>
        <begin position="368"/>
        <end position="381"/>
    </location>
</feature>
<dbReference type="CDD" id="cd01925">
    <property type="entry name" value="cyclophilin_CeCYP16-like"/>
    <property type="match status" value="1"/>
</dbReference>
<dbReference type="InterPro" id="IPR029000">
    <property type="entry name" value="Cyclophilin-like_dom_sf"/>
</dbReference>
<dbReference type="PRINTS" id="PR00153">
    <property type="entry name" value="CSAPPISMRASE"/>
</dbReference>
<dbReference type="Pfam" id="PF00160">
    <property type="entry name" value="Pro_isomerase"/>
    <property type="match status" value="1"/>
</dbReference>
<feature type="region of interest" description="Disordered" evidence="4">
    <location>
        <begin position="270"/>
        <end position="493"/>
    </location>
</feature>
<evidence type="ECO:0000256" key="3">
    <source>
        <dbReference type="ARBA" id="ARBA00023242"/>
    </source>
</evidence>
<feature type="compositionally biased region" description="Polar residues" evidence="4">
    <location>
        <begin position="356"/>
        <end position="367"/>
    </location>
</feature>